<proteinExistence type="predicted"/>
<sequence>MLYFRDPGWKKAIAYFFVLQLLFLSTGCFHEFYKANPSNVTSFQQMVRSAEIEQERYCVIHYQGKAMHVDQLSINGGDLEGVLSELPADRARMVAQEQEFLKTVEKLRGRRYRPTEKFVLQDIHLYLNDQVPVLFAAGKLSLPTSAIEKVYVYGKDQVATSVSHIGGALAISIPVAVGVVLATGGLDMGFNFNMAAIR</sequence>
<reference evidence="2 3" key="1">
    <citation type="submission" date="2017-10" db="EMBL/GenBank/DDBJ databases">
        <title>The draft genome sequence of Lewinella nigricans NBRC 102662.</title>
        <authorList>
            <person name="Wang K."/>
        </authorList>
    </citation>
    <scope>NUCLEOTIDE SEQUENCE [LARGE SCALE GENOMIC DNA]</scope>
    <source>
        <strain evidence="2 3">NBRC 102662</strain>
    </source>
</reference>
<accession>A0A2D0NHX3</accession>
<keyword evidence="1" id="KW-0472">Membrane</keyword>
<comment type="caution">
    <text evidence="2">The sequence shown here is derived from an EMBL/GenBank/DDBJ whole genome shotgun (WGS) entry which is preliminary data.</text>
</comment>
<evidence type="ECO:0000313" key="2">
    <source>
        <dbReference type="EMBL" id="PHN07769.1"/>
    </source>
</evidence>
<evidence type="ECO:0000256" key="1">
    <source>
        <dbReference type="SAM" id="Phobius"/>
    </source>
</evidence>
<feature type="transmembrane region" description="Helical" evidence="1">
    <location>
        <begin position="12"/>
        <end position="33"/>
    </location>
</feature>
<evidence type="ECO:0008006" key="4">
    <source>
        <dbReference type="Google" id="ProtNLM"/>
    </source>
</evidence>
<protein>
    <recommendedName>
        <fullName evidence="4">Lipoprotein</fullName>
    </recommendedName>
</protein>
<dbReference type="RefSeq" id="WP_099148878.1">
    <property type="nucleotide sequence ID" value="NZ_PDUD01000006.1"/>
</dbReference>
<keyword evidence="3" id="KW-1185">Reference proteome</keyword>
<gene>
    <name evidence="2" type="ORF">CRP01_04825</name>
</gene>
<dbReference type="AlphaFoldDB" id="A0A2D0NHX3"/>
<organism evidence="2 3">
    <name type="scientific">Flavilitoribacter nigricans (strain ATCC 23147 / DSM 23189 / NBRC 102662 / NCIMB 1420 / SS-2)</name>
    <name type="common">Lewinella nigricans</name>
    <dbReference type="NCBI Taxonomy" id="1122177"/>
    <lineage>
        <taxon>Bacteria</taxon>
        <taxon>Pseudomonadati</taxon>
        <taxon>Bacteroidota</taxon>
        <taxon>Saprospiria</taxon>
        <taxon>Saprospirales</taxon>
        <taxon>Lewinellaceae</taxon>
        <taxon>Flavilitoribacter</taxon>
    </lineage>
</organism>
<dbReference type="EMBL" id="PDUD01000006">
    <property type="protein sequence ID" value="PHN07769.1"/>
    <property type="molecule type" value="Genomic_DNA"/>
</dbReference>
<keyword evidence="1" id="KW-0812">Transmembrane</keyword>
<name>A0A2D0NHX3_FLAN2</name>
<evidence type="ECO:0000313" key="3">
    <source>
        <dbReference type="Proteomes" id="UP000223913"/>
    </source>
</evidence>
<dbReference type="PROSITE" id="PS51257">
    <property type="entry name" value="PROKAR_LIPOPROTEIN"/>
    <property type="match status" value="1"/>
</dbReference>
<keyword evidence="1" id="KW-1133">Transmembrane helix</keyword>
<dbReference type="Proteomes" id="UP000223913">
    <property type="component" value="Unassembled WGS sequence"/>
</dbReference>